<gene>
    <name evidence="3" type="ORF">QWZ15_17440</name>
</gene>
<dbReference type="RefSeq" id="WP_163385351.1">
    <property type="nucleotide sequence ID" value="NZ_JAUFQS010000041.1"/>
</dbReference>
<dbReference type="Gene3D" id="1.10.150.240">
    <property type="entry name" value="Putative phosphatase, domain 2"/>
    <property type="match status" value="1"/>
</dbReference>
<dbReference type="InterPro" id="IPR023198">
    <property type="entry name" value="PGP-like_dom2"/>
</dbReference>
<dbReference type="NCBIfam" id="TIGR01493">
    <property type="entry name" value="HAD-SF-IA-v2"/>
    <property type="match status" value="1"/>
</dbReference>
<dbReference type="Proteomes" id="UP001236663">
    <property type="component" value="Unassembled WGS sequence"/>
</dbReference>
<name>A0ABT8CB56_9BACT</name>
<dbReference type="NCBIfam" id="TIGR01549">
    <property type="entry name" value="HAD-SF-IA-v1"/>
    <property type="match status" value="1"/>
</dbReference>
<dbReference type="EMBL" id="JAUFQS010000041">
    <property type="protein sequence ID" value="MDN3689612.1"/>
    <property type="molecule type" value="Genomic_DNA"/>
</dbReference>
<dbReference type="InterPro" id="IPR023214">
    <property type="entry name" value="HAD_sf"/>
</dbReference>
<dbReference type="InterPro" id="IPR006328">
    <property type="entry name" value="2-HAD"/>
</dbReference>
<reference evidence="4" key="1">
    <citation type="journal article" date="2019" name="Int. J. Syst. Evol. Microbiol.">
        <title>The Global Catalogue of Microorganisms (GCM) 10K type strain sequencing project: providing services to taxonomists for standard genome sequencing and annotation.</title>
        <authorList>
            <consortium name="The Broad Institute Genomics Platform"/>
            <consortium name="The Broad Institute Genome Sequencing Center for Infectious Disease"/>
            <person name="Wu L."/>
            <person name="Ma J."/>
        </authorList>
    </citation>
    <scope>NUCLEOTIDE SEQUENCE [LARGE SCALE GENOMIC DNA]</scope>
    <source>
        <strain evidence="4">CECT 7706</strain>
    </source>
</reference>
<dbReference type="InterPro" id="IPR006439">
    <property type="entry name" value="HAD-SF_hydro_IA"/>
</dbReference>
<dbReference type="InterPro" id="IPR036412">
    <property type="entry name" value="HAD-like_sf"/>
</dbReference>
<evidence type="ECO:0000256" key="2">
    <source>
        <dbReference type="ARBA" id="ARBA00022801"/>
    </source>
</evidence>
<dbReference type="PANTHER" id="PTHR43316">
    <property type="entry name" value="HYDROLASE, HALOACID DELAHOGENASE-RELATED"/>
    <property type="match status" value="1"/>
</dbReference>
<keyword evidence="4" id="KW-1185">Reference proteome</keyword>
<evidence type="ECO:0000313" key="3">
    <source>
        <dbReference type="EMBL" id="MDN3689612.1"/>
    </source>
</evidence>
<dbReference type="InterPro" id="IPR051540">
    <property type="entry name" value="S-2-haloacid_dehalogenase"/>
</dbReference>
<comment type="caution">
    <text evidence="3">The sequence shown here is derived from an EMBL/GenBank/DDBJ whole genome shotgun (WGS) entry which is preliminary data.</text>
</comment>
<sequence length="228" mass="25535">MKSKASLLEKPQLLIFDVNETLLDLSPVKSRVNELRGDAHAFKEWFSLLLHYSCVESLTGNYREFGSIGKATLKMVFQEYQKDIQEKEIEEVLGLMGTLPAHKEVPEALELFRHAGYTLVALSNGSLDLVQKQLDHAGLSPFFERIFSVDVTGKYKPDPATYKHVLDQMQIQANKGMLLAAHAWDILGAQRVGMQTAFVSRPGKVLYPEAPLPEYSGNSLVQIAVQME</sequence>
<dbReference type="SUPFAM" id="SSF56784">
    <property type="entry name" value="HAD-like"/>
    <property type="match status" value="1"/>
</dbReference>
<dbReference type="PRINTS" id="PR00413">
    <property type="entry name" value="HADHALOGNASE"/>
</dbReference>
<organism evidence="3 4">
    <name type="scientific">Cyclobacterium jeungdonense</name>
    <dbReference type="NCBI Taxonomy" id="708087"/>
    <lineage>
        <taxon>Bacteria</taxon>
        <taxon>Pseudomonadati</taxon>
        <taxon>Bacteroidota</taxon>
        <taxon>Cytophagia</taxon>
        <taxon>Cytophagales</taxon>
        <taxon>Cyclobacteriaceae</taxon>
        <taxon>Cyclobacterium</taxon>
    </lineage>
</organism>
<dbReference type="Gene3D" id="3.40.50.1000">
    <property type="entry name" value="HAD superfamily/HAD-like"/>
    <property type="match status" value="1"/>
</dbReference>
<dbReference type="CDD" id="cd02588">
    <property type="entry name" value="HAD_L2-DEX"/>
    <property type="match status" value="1"/>
</dbReference>
<evidence type="ECO:0000313" key="4">
    <source>
        <dbReference type="Proteomes" id="UP001236663"/>
    </source>
</evidence>
<comment type="similarity">
    <text evidence="1">Belongs to the HAD-like hydrolase superfamily. S-2-haloalkanoic acid dehalogenase family.</text>
</comment>
<evidence type="ECO:0000256" key="1">
    <source>
        <dbReference type="ARBA" id="ARBA00008106"/>
    </source>
</evidence>
<dbReference type="Pfam" id="PF00702">
    <property type="entry name" value="Hydrolase"/>
    <property type="match status" value="1"/>
</dbReference>
<dbReference type="NCBIfam" id="TIGR01428">
    <property type="entry name" value="HAD_type_II"/>
    <property type="match status" value="1"/>
</dbReference>
<accession>A0ABT8CB56</accession>
<proteinExistence type="inferred from homology"/>
<keyword evidence="2" id="KW-0378">Hydrolase</keyword>
<dbReference type="PANTHER" id="PTHR43316:SF3">
    <property type="entry name" value="HALOACID DEHALOGENASE, TYPE II (AFU_ORTHOLOGUE AFUA_2G07750)-RELATED"/>
    <property type="match status" value="1"/>
</dbReference>
<dbReference type="SFLD" id="SFLDS00003">
    <property type="entry name" value="Haloacid_Dehalogenase"/>
    <property type="match status" value="1"/>
</dbReference>
<dbReference type="SFLD" id="SFLDG01129">
    <property type="entry name" value="C1.5:_HAD__Beta-PGM__Phosphata"/>
    <property type="match status" value="1"/>
</dbReference>
<protein>
    <submittedName>
        <fullName evidence="3">Haloacid dehalogenase type II</fullName>
    </submittedName>
</protein>